<reference evidence="1 2" key="1">
    <citation type="submission" date="2014-09" db="EMBL/GenBank/DDBJ databases">
        <title>Sporocytophaga myxococcoides PG-01 genome sequencing.</title>
        <authorList>
            <person name="Liu L."/>
            <person name="Gao P.J."/>
            <person name="Chen G.J."/>
            <person name="Wang L.S."/>
        </authorList>
    </citation>
    <scope>NUCLEOTIDE SEQUENCE [LARGE SCALE GENOMIC DNA]</scope>
    <source>
        <strain evidence="1 2">PG-01</strain>
    </source>
</reference>
<dbReference type="AlphaFoldDB" id="A0A098LLQ4"/>
<protein>
    <submittedName>
        <fullName evidence="1">Outer membrane insertion C-terminal signal</fullName>
    </submittedName>
</protein>
<dbReference type="STRING" id="153721.MYP_4659"/>
<dbReference type="Proteomes" id="UP000030185">
    <property type="component" value="Unassembled WGS sequence"/>
</dbReference>
<evidence type="ECO:0000313" key="1">
    <source>
        <dbReference type="EMBL" id="GAL87429.1"/>
    </source>
</evidence>
<accession>A0A098LLQ4</accession>
<evidence type="ECO:0000313" key="2">
    <source>
        <dbReference type="Proteomes" id="UP000030185"/>
    </source>
</evidence>
<dbReference type="Pfam" id="PF14391">
    <property type="entry name" value="DUF4421"/>
    <property type="match status" value="1"/>
</dbReference>
<dbReference type="InterPro" id="IPR025535">
    <property type="entry name" value="DUF4421"/>
</dbReference>
<dbReference type="EMBL" id="BBLT01000013">
    <property type="protein sequence ID" value="GAL87429.1"/>
    <property type="molecule type" value="Genomic_DNA"/>
</dbReference>
<proteinExistence type="predicted"/>
<sequence length="354" mass="40761">MRNFIEKYIQMSCFRLVALILILLSTQLCFSQEHTSKKTKYDTLYIISYSHLLTTKGTFIIRGNNFNIYDKTSKRSLKYKPNQSLAMGFAGYHKKIGLELAFNLPFINNDNDKYGKTYQRDLHASRYGRKTIIDLNLQTYKGFYIENAKELNPSWNSKLDPYPKRPDISTIALGGSFYYILNSSRFSYRAAFIQDEAQKQRAGSLLLGGYVNYFNLRSDSSIIPIQLESAFSDRAYLIKGKTLTFGAGVGYAYTLVIRKHFFITLSAIPGIALVNFEGQKENMDYFYTKTKIALRSQIRFATGYNRGKFYAGFNLTTDNISMDNSEQSSINYHLGNIRFYAGRRFDLSKIISKF</sequence>
<keyword evidence="2" id="KW-1185">Reference proteome</keyword>
<name>A0A098LLQ4_9BACT</name>
<dbReference type="eggNOG" id="COG5571">
    <property type="taxonomic scope" value="Bacteria"/>
</dbReference>
<organism evidence="1 2">
    <name type="scientific">Sporocytophaga myxococcoides</name>
    <dbReference type="NCBI Taxonomy" id="153721"/>
    <lineage>
        <taxon>Bacteria</taxon>
        <taxon>Pseudomonadati</taxon>
        <taxon>Bacteroidota</taxon>
        <taxon>Cytophagia</taxon>
        <taxon>Cytophagales</taxon>
        <taxon>Cytophagaceae</taxon>
        <taxon>Sporocytophaga</taxon>
    </lineage>
</organism>
<gene>
    <name evidence="1" type="ORF">MYP_4659</name>
</gene>
<comment type="caution">
    <text evidence="1">The sequence shown here is derived from an EMBL/GenBank/DDBJ whole genome shotgun (WGS) entry which is preliminary data.</text>
</comment>